<accession>A0A679JNC3</accession>
<organism evidence="2">
    <name type="scientific">Variovorax paradoxus</name>
    <dbReference type="NCBI Taxonomy" id="34073"/>
    <lineage>
        <taxon>Bacteria</taxon>
        <taxon>Pseudomonadati</taxon>
        <taxon>Pseudomonadota</taxon>
        <taxon>Betaproteobacteria</taxon>
        <taxon>Burkholderiales</taxon>
        <taxon>Comamonadaceae</taxon>
        <taxon>Variovorax</taxon>
    </lineage>
</organism>
<dbReference type="AlphaFoldDB" id="A0A679JNC3"/>
<proteinExistence type="predicted"/>
<reference evidence="2" key="1">
    <citation type="submission" date="2019-12" db="EMBL/GenBank/DDBJ databases">
        <authorList>
            <person name="Cremers G."/>
        </authorList>
    </citation>
    <scope>NUCLEOTIDE SEQUENCE</scope>
    <source>
        <strain evidence="2">Vvax</strain>
    </source>
</reference>
<dbReference type="EMBL" id="LR743507">
    <property type="protein sequence ID" value="CAA2107682.1"/>
    <property type="molecule type" value="Genomic_DNA"/>
</dbReference>
<evidence type="ECO:0008006" key="3">
    <source>
        <dbReference type="Google" id="ProtNLM"/>
    </source>
</evidence>
<name>A0A679JNC3_VARPD</name>
<feature type="region of interest" description="Disordered" evidence="1">
    <location>
        <begin position="96"/>
        <end position="115"/>
    </location>
</feature>
<evidence type="ECO:0000313" key="2">
    <source>
        <dbReference type="EMBL" id="CAA2107682.1"/>
    </source>
</evidence>
<gene>
    <name evidence="2" type="ORF">VVAX_04357</name>
</gene>
<sequence>MSGVYLMEKIRARCEENGDCLLWPGAITTRGPVVTLNQKQIQLRRVVWEDAHQKPFPPDRVASVDCGHINCLAGAHIIARTRAQLVARTNRMHASAGRNAKIANGKRRASKLSEEAAEEIRTSGLSAQEMSEKHSITKAYVYMIRAGHFRRNYSSPFAGLGAR</sequence>
<evidence type="ECO:0000256" key="1">
    <source>
        <dbReference type="SAM" id="MobiDB-lite"/>
    </source>
</evidence>
<protein>
    <recommendedName>
        <fullName evidence="3">HNH nuclease domain-containing protein</fullName>
    </recommendedName>
</protein>